<evidence type="ECO:0000313" key="1">
    <source>
        <dbReference type="EMBL" id="MFB9066354.1"/>
    </source>
</evidence>
<evidence type="ECO:0000313" key="2">
    <source>
        <dbReference type="Proteomes" id="UP001589589"/>
    </source>
</evidence>
<comment type="caution">
    <text evidence="1">The sequence shown here is derived from an EMBL/GenBank/DDBJ whole genome shotgun (WGS) entry which is preliminary data.</text>
</comment>
<dbReference type="Proteomes" id="UP001589589">
    <property type="component" value="Unassembled WGS sequence"/>
</dbReference>
<dbReference type="EMBL" id="JBHMEX010000066">
    <property type="protein sequence ID" value="MFB9066354.1"/>
    <property type="molecule type" value="Genomic_DNA"/>
</dbReference>
<gene>
    <name evidence="1" type="ORF">ACFFUQ_20235</name>
</gene>
<accession>A0ABV5FS24</accession>
<evidence type="ECO:0008006" key="3">
    <source>
        <dbReference type="Google" id="ProtNLM"/>
    </source>
</evidence>
<reference evidence="1 2" key="1">
    <citation type="submission" date="2024-09" db="EMBL/GenBank/DDBJ databases">
        <authorList>
            <person name="Sun Q."/>
            <person name="Mori K."/>
        </authorList>
    </citation>
    <scope>NUCLEOTIDE SEQUENCE [LARGE SCALE GENOMIC DNA]</scope>
    <source>
        <strain evidence="1 2">CECT 7908</strain>
    </source>
</reference>
<dbReference type="RefSeq" id="WP_290263582.1">
    <property type="nucleotide sequence ID" value="NZ_JAUFQQ010000003.1"/>
</dbReference>
<protein>
    <recommendedName>
        <fullName evidence="3">GIY-YIG domain-containing protein</fullName>
    </recommendedName>
</protein>
<keyword evidence="2" id="KW-1185">Reference proteome</keyword>
<proteinExistence type="predicted"/>
<organism evidence="1 2">
    <name type="scientific">Flavobacterium branchiarum</name>
    <dbReference type="NCBI Taxonomy" id="1114870"/>
    <lineage>
        <taxon>Bacteria</taxon>
        <taxon>Pseudomonadati</taxon>
        <taxon>Bacteroidota</taxon>
        <taxon>Flavobacteriia</taxon>
        <taxon>Flavobacteriales</taxon>
        <taxon>Flavobacteriaceae</taxon>
        <taxon>Flavobacterium</taxon>
    </lineage>
</organism>
<name>A0ABV5FS24_9FLAO</name>
<sequence>MKTKLKTVFKKISEVIERNSDTFEESQRILITNTIFNVIYCAEANVTTCEKQKNIFSDLISSKKKPILYWFSIDEKLTNATYIREKYKNFKDLKSNRSSASYKVALDSNSKTLYVGKVKKDFHLRLVTHLGYSKNENTAGMQLFHWYNPEEFGDITLNYIVFNEDMSDLITILEMELARELKPIIGKY</sequence>